<keyword evidence="17" id="KW-1185">Reference proteome</keyword>
<dbReference type="InterPro" id="IPR044298">
    <property type="entry name" value="MIG/MutY"/>
</dbReference>
<comment type="function">
    <text evidence="2">Adenine glycosylase active on G-A mispairs. MutY also corrects error-prone DNA synthesis past GO lesions which are due to the oxidatively damaged form of guanine: 7,8-dihydro-8-oxoguanine (8-oxo-dGTP).</text>
</comment>
<dbReference type="Pfam" id="PF14815">
    <property type="entry name" value="NUDIX_4"/>
    <property type="match status" value="1"/>
</dbReference>
<name>A0A2N5XKY5_9HYPH</name>
<evidence type="ECO:0000256" key="6">
    <source>
        <dbReference type="ARBA" id="ARBA00022485"/>
    </source>
</evidence>
<dbReference type="InterPro" id="IPR005760">
    <property type="entry name" value="A/G_AdeGlyc_MutY"/>
</dbReference>
<dbReference type="NCBIfam" id="TIGR01084">
    <property type="entry name" value="mutY"/>
    <property type="match status" value="1"/>
</dbReference>
<evidence type="ECO:0000256" key="11">
    <source>
        <dbReference type="ARBA" id="ARBA00023014"/>
    </source>
</evidence>
<gene>
    <name evidence="16" type="primary">mutY</name>
    <name evidence="16" type="ORF">C0081_22425</name>
</gene>
<dbReference type="Gene3D" id="1.10.1670.10">
    <property type="entry name" value="Helix-hairpin-Helix base-excision DNA repair enzymes (C-terminal)"/>
    <property type="match status" value="1"/>
</dbReference>
<dbReference type="GO" id="GO:0034039">
    <property type="term" value="F:8-oxo-7,8-dihydroguanine DNA N-glycosylase activity"/>
    <property type="evidence" value="ECO:0007669"/>
    <property type="project" value="TreeGrafter"/>
</dbReference>
<dbReference type="InterPro" id="IPR004035">
    <property type="entry name" value="Endouclease-III_FeS-bd_BS"/>
</dbReference>
<keyword evidence="7" id="KW-0479">Metal-binding</keyword>
<dbReference type="Gene3D" id="3.90.79.10">
    <property type="entry name" value="Nucleoside Triphosphate Pyrophosphohydrolase"/>
    <property type="match status" value="1"/>
</dbReference>
<organism evidence="16 17">
    <name type="scientific">Cohaesibacter celericrescens</name>
    <dbReference type="NCBI Taxonomy" id="2067669"/>
    <lineage>
        <taxon>Bacteria</taxon>
        <taxon>Pseudomonadati</taxon>
        <taxon>Pseudomonadota</taxon>
        <taxon>Alphaproteobacteria</taxon>
        <taxon>Hyphomicrobiales</taxon>
        <taxon>Cohaesibacteraceae</taxon>
    </lineage>
</organism>
<comment type="similarity">
    <text evidence="3 14">Belongs to the Nth/MutY family.</text>
</comment>
<evidence type="ECO:0000256" key="14">
    <source>
        <dbReference type="RuleBase" id="RU365096"/>
    </source>
</evidence>
<dbReference type="AlphaFoldDB" id="A0A2N5XKY5"/>
<comment type="catalytic activity">
    <reaction evidence="1 14">
        <text>Hydrolyzes free adenine bases from 7,8-dihydro-8-oxoguanine:adenine mismatched double-stranded DNA, leaving an apurinic site.</text>
        <dbReference type="EC" id="3.2.2.31"/>
    </reaction>
</comment>
<comment type="caution">
    <text evidence="16">The sequence shown here is derived from an EMBL/GenBank/DDBJ whole genome shotgun (WGS) entry which is preliminary data.</text>
</comment>
<evidence type="ECO:0000256" key="8">
    <source>
        <dbReference type="ARBA" id="ARBA00022763"/>
    </source>
</evidence>
<proteinExistence type="inferred from homology"/>
<dbReference type="SUPFAM" id="SSF48150">
    <property type="entry name" value="DNA-glycosylase"/>
    <property type="match status" value="1"/>
</dbReference>
<keyword evidence="11" id="KW-0411">Iron-sulfur</keyword>
<dbReference type="GO" id="GO:0046872">
    <property type="term" value="F:metal ion binding"/>
    <property type="evidence" value="ECO:0007669"/>
    <property type="project" value="UniProtKB-UniRule"/>
</dbReference>
<evidence type="ECO:0000256" key="2">
    <source>
        <dbReference type="ARBA" id="ARBA00002933"/>
    </source>
</evidence>
<dbReference type="GO" id="GO:0000701">
    <property type="term" value="F:purine-specific mismatch base pair DNA N-glycosylase activity"/>
    <property type="evidence" value="ECO:0007669"/>
    <property type="project" value="UniProtKB-EC"/>
</dbReference>
<keyword evidence="12" id="KW-0234">DNA repair</keyword>
<dbReference type="InterPro" id="IPR011257">
    <property type="entry name" value="DNA_glycosylase"/>
</dbReference>
<protein>
    <recommendedName>
        <fullName evidence="5 14">Adenine DNA glycosylase</fullName>
        <ecNumber evidence="4 14">3.2.2.31</ecNumber>
    </recommendedName>
</protein>
<keyword evidence="8 14" id="KW-0227">DNA damage</keyword>
<dbReference type="Gene3D" id="1.10.340.30">
    <property type="entry name" value="Hypothetical protein, domain 2"/>
    <property type="match status" value="1"/>
</dbReference>
<dbReference type="InterPro" id="IPR015797">
    <property type="entry name" value="NUDIX_hydrolase-like_dom_sf"/>
</dbReference>
<evidence type="ECO:0000256" key="4">
    <source>
        <dbReference type="ARBA" id="ARBA00012045"/>
    </source>
</evidence>
<feature type="domain" description="HhH-GPD" evidence="15">
    <location>
        <begin position="44"/>
        <end position="193"/>
    </location>
</feature>
<evidence type="ECO:0000256" key="12">
    <source>
        <dbReference type="ARBA" id="ARBA00023204"/>
    </source>
</evidence>
<dbReference type="Pfam" id="PF00730">
    <property type="entry name" value="HhH-GPD"/>
    <property type="match status" value="1"/>
</dbReference>
<dbReference type="SUPFAM" id="SSF55811">
    <property type="entry name" value="Nudix"/>
    <property type="match status" value="1"/>
</dbReference>
<evidence type="ECO:0000256" key="13">
    <source>
        <dbReference type="ARBA" id="ARBA00023295"/>
    </source>
</evidence>
<dbReference type="GO" id="GO:0006284">
    <property type="term" value="P:base-excision repair"/>
    <property type="evidence" value="ECO:0007669"/>
    <property type="project" value="UniProtKB-UniRule"/>
</dbReference>
<dbReference type="InterPro" id="IPR004036">
    <property type="entry name" value="Endonuclease-III-like_CS2"/>
</dbReference>
<dbReference type="PANTHER" id="PTHR42944">
    <property type="entry name" value="ADENINE DNA GLYCOSYLASE"/>
    <property type="match status" value="1"/>
</dbReference>
<keyword evidence="10 14" id="KW-0408">Iron</keyword>
<dbReference type="GO" id="GO:0006298">
    <property type="term" value="P:mismatch repair"/>
    <property type="evidence" value="ECO:0007669"/>
    <property type="project" value="TreeGrafter"/>
</dbReference>
<dbReference type="CDD" id="cd03431">
    <property type="entry name" value="NUDIX_DNA_Glycosylase_C-MutY"/>
    <property type="match status" value="1"/>
</dbReference>
<evidence type="ECO:0000256" key="5">
    <source>
        <dbReference type="ARBA" id="ARBA00022023"/>
    </source>
</evidence>
<evidence type="ECO:0000313" key="16">
    <source>
        <dbReference type="EMBL" id="PLW75169.1"/>
    </source>
</evidence>
<dbReference type="CDD" id="cd00056">
    <property type="entry name" value="ENDO3c"/>
    <property type="match status" value="1"/>
</dbReference>
<dbReference type="InterPro" id="IPR003265">
    <property type="entry name" value="HhH-GPD_domain"/>
</dbReference>
<dbReference type="RefSeq" id="WP_101536067.1">
    <property type="nucleotide sequence ID" value="NZ_PKUQ01000055.1"/>
</dbReference>
<dbReference type="SMART" id="SM00478">
    <property type="entry name" value="ENDO3c"/>
    <property type="match status" value="1"/>
</dbReference>
<evidence type="ECO:0000259" key="15">
    <source>
        <dbReference type="SMART" id="SM00478"/>
    </source>
</evidence>
<dbReference type="GO" id="GO:0035485">
    <property type="term" value="F:adenine/guanine mispair binding"/>
    <property type="evidence" value="ECO:0007669"/>
    <property type="project" value="TreeGrafter"/>
</dbReference>
<dbReference type="InterPro" id="IPR000445">
    <property type="entry name" value="HhH_motif"/>
</dbReference>
<comment type="cofactor">
    <cofactor evidence="14">
        <name>[4Fe-4S] cluster</name>
        <dbReference type="ChEBI" id="CHEBI:49883"/>
    </cofactor>
    <text evidence="14">Binds 1 [4Fe-4S] cluster.</text>
</comment>
<evidence type="ECO:0000256" key="10">
    <source>
        <dbReference type="ARBA" id="ARBA00023004"/>
    </source>
</evidence>
<dbReference type="GO" id="GO:0032357">
    <property type="term" value="F:oxidized purine DNA binding"/>
    <property type="evidence" value="ECO:0007669"/>
    <property type="project" value="TreeGrafter"/>
</dbReference>
<dbReference type="EC" id="3.2.2.31" evidence="4 14"/>
<dbReference type="Proteomes" id="UP000234881">
    <property type="component" value="Unassembled WGS sequence"/>
</dbReference>
<reference evidence="16 17" key="1">
    <citation type="submission" date="2018-01" db="EMBL/GenBank/DDBJ databases">
        <title>The draft genome sequence of Cohaesibacter sp. H1304.</title>
        <authorList>
            <person name="Wang N.-N."/>
            <person name="Du Z.-J."/>
        </authorList>
    </citation>
    <scope>NUCLEOTIDE SEQUENCE [LARGE SCALE GENOMIC DNA]</scope>
    <source>
        <strain evidence="16 17">H1304</strain>
    </source>
</reference>
<evidence type="ECO:0000256" key="7">
    <source>
        <dbReference type="ARBA" id="ARBA00022723"/>
    </source>
</evidence>
<keyword evidence="6" id="KW-0004">4Fe-4S</keyword>
<dbReference type="InterPro" id="IPR029119">
    <property type="entry name" value="MutY_C"/>
</dbReference>
<dbReference type="PANTHER" id="PTHR42944:SF1">
    <property type="entry name" value="ADENINE DNA GLYCOSYLASE"/>
    <property type="match status" value="1"/>
</dbReference>
<sequence length="353" mass="38841">MPQSTALLDWYDRHHRDLPWRVSPADAALGVLPDPYHVWLSEIMLQQTTVGAVKSYFVAFLHTWPTIEALAAADEDDILRAWAGLGYYSRARNLHKCARSIVADHGGRFPQTIEGLKALPGIGDYTAAAIAAIAFDMPVAVVDGNIERIVSRLYRIADALPAAKKPIKQKMAILTPSERPGDFAQAMMDLGSSLCSPKKPACVLCPFTSNCEAEMAGDMERFPVKAPKKQKPTRRGVAFLIRRADGAIWLQKRPAKGLLASMAQVPTTDWSDKNTGEQFDLATALSHAPDGLKFHKKTGQVTHTFTHFHLLLDVYEATTSHKAPMADGWWSTPLDINGEALPTVFRKVVEFAA</sequence>
<keyword evidence="13 14" id="KW-0326">Glycosidase</keyword>
<dbReference type="FunFam" id="1.10.340.30:FF:000002">
    <property type="entry name" value="Adenine DNA glycosylase"/>
    <property type="match status" value="1"/>
</dbReference>
<dbReference type="Pfam" id="PF00633">
    <property type="entry name" value="HHH"/>
    <property type="match status" value="1"/>
</dbReference>
<accession>A0A2N5XKY5</accession>
<dbReference type="GO" id="GO:0051539">
    <property type="term" value="F:4 iron, 4 sulfur cluster binding"/>
    <property type="evidence" value="ECO:0007669"/>
    <property type="project" value="UniProtKB-UniRule"/>
</dbReference>
<evidence type="ECO:0000256" key="9">
    <source>
        <dbReference type="ARBA" id="ARBA00022801"/>
    </source>
</evidence>
<evidence type="ECO:0000256" key="3">
    <source>
        <dbReference type="ARBA" id="ARBA00008343"/>
    </source>
</evidence>
<dbReference type="PROSITE" id="PS00764">
    <property type="entry name" value="ENDONUCLEASE_III_1"/>
    <property type="match status" value="1"/>
</dbReference>
<dbReference type="OrthoDB" id="9802365at2"/>
<evidence type="ECO:0000256" key="1">
    <source>
        <dbReference type="ARBA" id="ARBA00000843"/>
    </source>
</evidence>
<evidence type="ECO:0000313" key="17">
    <source>
        <dbReference type="Proteomes" id="UP000234881"/>
    </source>
</evidence>
<dbReference type="InterPro" id="IPR023170">
    <property type="entry name" value="HhH_base_excis_C"/>
</dbReference>
<dbReference type="PROSITE" id="PS01155">
    <property type="entry name" value="ENDONUCLEASE_III_2"/>
    <property type="match status" value="1"/>
</dbReference>
<keyword evidence="9" id="KW-0378">Hydrolase</keyword>
<dbReference type="EMBL" id="PKUQ01000055">
    <property type="protein sequence ID" value="PLW75169.1"/>
    <property type="molecule type" value="Genomic_DNA"/>
</dbReference>